<evidence type="ECO:0000313" key="1">
    <source>
        <dbReference type="EMBL" id="AXK61162.1"/>
    </source>
</evidence>
<proteinExistence type="predicted"/>
<keyword evidence="2" id="KW-1185">Reference proteome</keyword>
<accession>A0A345ZCZ5</accession>
<protein>
    <submittedName>
        <fullName evidence="1">Uncharacterized protein</fullName>
    </submittedName>
</protein>
<name>A0A345ZCZ5_9BACT</name>
<gene>
    <name evidence="1" type="ORF">C0J27_05530</name>
</gene>
<sequence length="399" mass="46347">MKNQKSKNPHDKLEAIVNRSNKVSCPKNYLPIAIGEFGKELYENEVLHDIRQDIANEGKEYFIPLRIANDKVLHTLNQVAQTLRSHALKFPRLSPYLLKYDAVIKNNIPGSYTLVDQLEQLLRSAITEISYDHMYFQASQITIANPLAIKHKVDEYVDHSDVLPHLIISNNAGKIVFVYSKDLSDWYIEFNIFERNQTTTVFYSFHYLTTKYALCYDIRKRPSRIYNLEEEIIAYKKKDAFNFDLAIQTNTTAEALAHEVDIEECKVCVDRVWEFIKPRLFSEPDISNWISFISKGTTIIVKSSIGEKSFSTQDRTGRFIKVFAKNPHETITDKLLWKKIEQLSVEEELDGQQKDQLNNTYKSVNKELKKIGLLSTFQKTTPKDNVIQKLWLNPSLQVK</sequence>
<dbReference type="AlphaFoldDB" id="A0A345ZCZ5"/>
<organism evidence="1 2">
    <name type="scientific">Candidatus Chromulinivorax destructor</name>
    <dbReference type="NCBI Taxonomy" id="2066483"/>
    <lineage>
        <taxon>Bacteria</taxon>
        <taxon>Candidatus Babelota</taxon>
        <taxon>Candidatus Babeliae</taxon>
        <taxon>Candidatus Babeliales</taxon>
        <taxon>Candidatus Chromulinivoraceae</taxon>
        <taxon>Candidatus Chromulinivorax</taxon>
    </lineage>
</organism>
<dbReference type="Proteomes" id="UP000254834">
    <property type="component" value="Chromosome"/>
</dbReference>
<dbReference type="KEGG" id="cdes:C0J27_05530"/>
<dbReference type="EMBL" id="CP025544">
    <property type="protein sequence ID" value="AXK61162.1"/>
    <property type="molecule type" value="Genomic_DNA"/>
</dbReference>
<reference evidence="1 2" key="1">
    <citation type="submission" date="2017-12" db="EMBL/GenBank/DDBJ databases">
        <title>Chromulinavorax destructans is a abundant pathogen of dominant heterotrophic picoflagllates.</title>
        <authorList>
            <person name="Deeg C.M."/>
            <person name="Zimmer M."/>
            <person name="Suttle C.A."/>
        </authorList>
    </citation>
    <scope>NUCLEOTIDE SEQUENCE [LARGE SCALE GENOMIC DNA]</scope>
    <source>
        <strain evidence="1 2">SeV1</strain>
    </source>
</reference>
<dbReference type="RefSeq" id="WP_115586177.1">
    <property type="nucleotide sequence ID" value="NZ_CP025544.1"/>
</dbReference>
<evidence type="ECO:0000313" key="2">
    <source>
        <dbReference type="Proteomes" id="UP000254834"/>
    </source>
</evidence>